<reference evidence="1 2" key="1">
    <citation type="submission" date="2019-11" db="EMBL/GenBank/DDBJ databases">
        <title>Whole genome sequence of Oryza granulata.</title>
        <authorList>
            <person name="Li W."/>
        </authorList>
    </citation>
    <scope>NUCLEOTIDE SEQUENCE [LARGE SCALE GENOMIC DNA]</scope>
    <source>
        <strain evidence="2">cv. Menghai</strain>
        <tissue evidence="1">Leaf</tissue>
    </source>
</reference>
<accession>A0A6G1D2U9</accession>
<sequence>MTWASDAQIVLGAKKLRKMIEMGAMQYTAPTTDENDQALHFLQHYLCAILKNEQEGYKEYDEMIDIMQVAESHDEVLRKNFVAQPPERSVGLEVKRKAKAPTEAHLIAVDSAIGADAMAPSSTSTPLDILVVATIIAYEENVTQEQMFPKADTFLDFV</sequence>
<dbReference type="EMBL" id="SPHZ02000007">
    <property type="protein sequence ID" value="KAF0906736.1"/>
    <property type="molecule type" value="Genomic_DNA"/>
</dbReference>
<evidence type="ECO:0000313" key="1">
    <source>
        <dbReference type="EMBL" id="KAF0906736.1"/>
    </source>
</evidence>
<dbReference type="AlphaFoldDB" id="A0A6G1D2U9"/>
<name>A0A6G1D2U9_9ORYZ</name>
<keyword evidence="2" id="KW-1185">Reference proteome</keyword>
<dbReference type="OrthoDB" id="659512at2759"/>
<proteinExistence type="predicted"/>
<evidence type="ECO:0000313" key="2">
    <source>
        <dbReference type="Proteomes" id="UP000479710"/>
    </source>
</evidence>
<comment type="caution">
    <text evidence="1">The sequence shown here is derived from an EMBL/GenBank/DDBJ whole genome shotgun (WGS) entry which is preliminary data.</text>
</comment>
<gene>
    <name evidence="1" type="ORF">E2562_012553</name>
</gene>
<dbReference type="Proteomes" id="UP000479710">
    <property type="component" value="Unassembled WGS sequence"/>
</dbReference>
<organism evidence="1 2">
    <name type="scientific">Oryza meyeriana var. granulata</name>
    <dbReference type="NCBI Taxonomy" id="110450"/>
    <lineage>
        <taxon>Eukaryota</taxon>
        <taxon>Viridiplantae</taxon>
        <taxon>Streptophyta</taxon>
        <taxon>Embryophyta</taxon>
        <taxon>Tracheophyta</taxon>
        <taxon>Spermatophyta</taxon>
        <taxon>Magnoliopsida</taxon>
        <taxon>Liliopsida</taxon>
        <taxon>Poales</taxon>
        <taxon>Poaceae</taxon>
        <taxon>BOP clade</taxon>
        <taxon>Oryzoideae</taxon>
        <taxon>Oryzeae</taxon>
        <taxon>Oryzinae</taxon>
        <taxon>Oryza</taxon>
        <taxon>Oryza meyeriana</taxon>
    </lineage>
</organism>
<protein>
    <submittedName>
        <fullName evidence="1">Uncharacterized protein</fullName>
    </submittedName>
</protein>